<reference evidence="2 3" key="1">
    <citation type="journal article" date="2009" name="Nature">
        <title>Evolution of pathogenicity and sexual reproduction in eight Candida genomes.</title>
        <authorList>
            <person name="Butler G."/>
            <person name="Rasmussen M.D."/>
            <person name="Lin M.F."/>
            <person name="Santos M.A."/>
            <person name="Sakthikumar S."/>
            <person name="Munro C.A."/>
            <person name="Rheinbay E."/>
            <person name="Grabherr M."/>
            <person name="Forche A."/>
            <person name="Reedy J.L."/>
            <person name="Agrafioti I."/>
            <person name="Arnaud M.B."/>
            <person name="Bates S."/>
            <person name="Brown A.J."/>
            <person name="Brunke S."/>
            <person name="Costanzo M.C."/>
            <person name="Fitzpatrick D.A."/>
            <person name="de Groot P.W."/>
            <person name="Harris D."/>
            <person name="Hoyer L.L."/>
            <person name="Hube B."/>
            <person name="Klis F.M."/>
            <person name="Kodira C."/>
            <person name="Lennard N."/>
            <person name="Logue M.E."/>
            <person name="Martin R."/>
            <person name="Neiman A.M."/>
            <person name="Nikolaou E."/>
            <person name="Quail M.A."/>
            <person name="Quinn J."/>
            <person name="Santos M.C."/>
            <person name="Schmitzberger F.F."/>
            <person name="Sherlock G."/>
            <person name="Shah P."/>
            <person name="Silverstein K.A."/>
            <person name="Skrzypek M.S."/>
            <person name="Soll D."/>
            <person name="Staggs R."/>
            <person name="Stansfield I."/>
            <person name="Stumpf M.P."/>
            <person name="Sudbery P.E."/>
            <person name="Srikantha T."/>
            <person name="Zeng Q."/>
            <person name="Berman J."/>
            <person name="Berriman M."/>
            <person name="Heitman J."/>
            <person name="Gow N.A."/>
            <person name="Lorenz M.C."/>
            <person name="Birren B.W."/>
            <person name="Kellis M."/>
            <person name="Cuomo C.A."/>
        </authorList>
    </citation>
    <scope>NUCLEOTIDE SEQUENCE [LARGE SCALE GENOMIC DNA]</scope>
    <source>
        <strain evidence="3">ATCC 6260 / CBS 566 / DSM 6381 / JCM 1539 / NBRC 10279 / NRRL Y-324</strain>
    </source>
</reference>
<feature type="region of interest" description="Disordered" evidence="1">
    <location>
        <begin position="1"/>
        <end position="44"/>
    </location>
</feature>
<dbReference type="Gene3D" id="1.25.40.10">
    <property type="entry name" value="Tetratricopeptide repeat domain"/>
    <property type="match status" value="2"/>
</dbReference>
<protein>
    <submittedName>
        <fullName evidence="2">Uncharacterized protein</fullName>
    </submittedName>
</protein>
<dbReference type="InterPro" id="IPR015374">
    <property type="entry name" value="ChAPs"/>
</dbReference>
<accession>A5DKV9</accession>
<dbReference type="VEuPathDB" id="FungiDB:PGUG_03910"/>
<proteinExistence type="predicted"/>
<dbReference type="GO" id="GO:0006893">
    <property type="term" value="P:Golgi to plasma membrane transport"/>
    <property type="evidence" value="ECO:0007669"/>
    <property type="project" value="UniProtKB-ARBA"/>
</dbReference>
<dbReference type="KEGG" id="pgu:PGUG_03910"/>
<organism evidence="2 3">
    <name type="scientific">Meyerozyma guilliermondii (strain ATCC 6260 / CBS 566 / DSM 6381 / JCM 1539 / NBRC 10279 / NRRL Y-324)</name>
    <name type="common">Yeast</name>
    <name type="synonym">Candida guilliermondii</name>
    <dbReference type="NCBI Taxonomy" id="294746"/>
    <lineage>
        <taxon>Eukaryota</taxon>
        <taxon>Fungi</taxon>
        <taxon>Dikarya</taxon>
        <taxon>Ascomycota</taxon>
        <taxon>Saccharomycotina</taxon>
        <taxon>Pichiomycetes</taxon>
        <taxon>Debaryomycetaceae</taxon>
        <taxon>Meyerozyma</taxon>
    </lineage>
</organism>
<dbReference type="PANTHER" id="PTHR31975:SF1">
    <property type="entry name" value="BUD SITE SELECTION PROTEIN 7-RELATED"/>
    <property type="match status" value="1"/>
</dbReference>
<dbReference type="Proteomes" id="UP000001997">
    <property type="component" value="Unassembled WGS sequence"/>
</dbReference>
<evidence type="ECO:0000313" key="2">
    <source>
        <dbReference type="EMBL" id="EDK39812.2"/>
    </source>
</evidence>
<dbReference type="OMA" id="RKSTWGR"/>
<dbReference type="AlphaFoldDB" id="A5DKV9"/>
<dbReference type="GO" id="GO:0034044">
    <property type="term" value="C:exomer complex"/>
    <property type="evidence" value="ECO:0007669"/>
    <property type="project" value="TreeGrafter"/>
</dbReference>
<dbReference type="GeneID" id="5126437"/>
<dbReference type="InterPro" id="IPR011990">
    <property type="entry name" value="TPR-like_helical_dom_sf"/>
</dbReference>
<dbReference type="HOGENOM" id="CLU_014275_0_0_1"/>
<dbReference type="PANTHER" id="PTHR31975">
    <property type="entry name" value="BUD SITE SELECTION PROTEIN 7-RELATED"/>
    <property type="match status" value="1"/>
</dbReference>
<sequence length="865" mass="98229">MSRPPHHRHNSSATSIPFVSPYGSTTSLEDESPEEVVTPSIRERKFGQTLGSRTTFQGSIGSEPTNGLPDLFHWGRCFSTRSSQYLNHDFSADENKLDQRDDDGYVGFYHYANGLDFTSGISAIEAYICSIVGIKRTEEVYNWKRDMTSEFSSKKEMVVTFCSYNIFAKAELRTRYILYLTGFNTKNPINIDKSFHIIPDSQGSRIRKSCSFTVDTVSEIQPLFWQELTASSIIRLFNHLDNPANQLTGLVSFPHHLRSNEAIQNAIRTLIPFLPRGLMTPCPATYGKPTGCNNKDNKINFYNNSLTDALIRLCQFEPSGAVAQFAADQIAIQYGSSDENWKVIVLRLLSLHNNSVSENQFVIDLHQSLTGSGLLTTTGALLLQEQIRYLISKGNYDTASLMAQKGVEILPLDFESWYSLVVCYILQKKFSKALLILNNIPLITNQKQGHLDDICGVRDFFSTTFIGRLATRSEPISEQTFKAYFPTPQVKLSSYSRLLAQNQKKGDRLVEEGSISKLWNDYFLFNPQSRHPFNGYQFYQSPLMNCSARTLSTVDSNLTKVTGPAASKIALSAQSAGIPSSSILNFETISTWGRCYDLLTMMVAVDGWDNLVRRKESLFISSALSSTDFVVGESEGSNLVACSPWLDKMFFVLYEDLRTLMTLSHRNREQQHSALEWEMMGLLGWSIKYNLKESISALITSVIATSANGDFDYFATVKLLEIYYELVLSENSMGDSYTHEVYSRKLILQSYGNAYEVFVSDLEENYLTLDFVLLIILKLVSWNLRWYQYIPNHLITKVINGLCNKHDSVYIRSKMRVVFEQNKKSTKARGMFSTASKDNFEFVEDDTIVDYCERLINWLEDLRHT</sequence>
<gene>
    <name evidence="2" type="ORF">PGUG_03910</name>
</gene>
<dbReference type="InParanoid" id="A5DKV9"/>
<dbReference type="EMBL" id="CH408158">
    <property type="protein sequence ID" value="EDK39812.2"/>
    <property type="molecule type" value="Genomic_DNA"/>
</dbReference>
<feature type="compositionally biased region" description="Polar residues" evidence="1">
    <location>
        <begin position="11"/>
        <end position="27"/>
    </location>
</feature>
<evidence type="ECO:0000256" key="1">
    <source>
        <dbReference type="SAM" id="MobiDB-lite"/>
    </source>
</evidence>
<dbReference type="RefSeq" id="XP_001484529.2">
    <property type="nucleotide sequence ID" value="XM_001484479.1"/>
</dbReference>
<dbReference type="Pfam" id="PF09295">
    <property type="entry name" value="ChAPs"/>
    <property type="match status" value="1"/>
</dbReference>
<name>A5DKV9_PICGU</name>
<evidence type="ECO:0000313" key="3">
    <source>
        <dbReference type="Proteomes" id="UP000001997"/>
    </source>
</evidence>
<dbReference type="SUPFAM" id="SSF48452">
    <property type="entry name" value="TPR-like"/>
    <property type="match status" value="1"/>
</dbReference>
<dbReference type="eggNOG" id="ENOG502QRF3">
    <property type="taxonomic scope" value="Eukaryota"/>
</dbReference>
<dbReference type="STRING" id="294746.A5DKV9"/>
<keyword evidence="3" id="KW-1185">Reference proteome</keyword>
<feature type="compositionally biased region" description="Basic residues" evidence="1">
    <location>
        <begin position="1"/>
        <end position="10"/>
    </location>
</feature>
<dbReference type="OrthoDB" id="434695at2759"/>